<comment type="similarity">
    <text evidence="1">Belongs to the PstS family.</text>
</comment>
<evidence type="ECO:0000259" key="2">
    <source>
        <dbReference type="Pfam" id="PF12849"/>
    </source>
</evidence>
<dbReference type="Proteomes" id="UP000198891">
    <property type="component" value="Unassembled WGS sequence"/>
</dbReference>
<dbReference type="Pfam" id="PF04122">
    <property type="entry name" value="CW_binding_2"/>
    <property type="match status" value="3"/>
</dbReference>
<dbReference type="InterPro" id="IPR050962">
    <property type="entry name" value="Phosphate-bind_PstS"/>
</dbReference>
<proteinExistence type="inferred from homology"/>
<reference evidence="3 4" key="1">
    <citation type="submission" date="2016-10" db="EMBL/GenBank/DDBJ databases">
        <authorList>
            <person name="de Groot N.N."/>
        </authorList>
    </citation>
    <scope>NUCLEOTIDE SEQUENCE [LARGE SCALE GENOMIC DNA]</scope>
    <source>
        <strain evidence="3 4">CGMCC 4.3491</strain>
    </source>
</reference>
<organism evidence="3 4">
    <name type="scientific">Herbiconiux ginsengi</name>
    <dbReference type="NCBI Taxonomy" id="381665"/>
    <lineage>
        <taxon>Bacteria</taxon>
        <taxon>Bacillati</taxon>
        <taxon>Actinomycetota</taxon>
        <taxon>Actinomycetes</taxon>
        <taxon>Micrococcales</taxon>
        <taxon>Microbacteriaceae</taxon>
        <taxon>Herbiconiux</taxon>
    </lineage>
</organism>
<dbReference type="AlphaFoldDB" id="A0A1H3RH07"/>
<dbReference type="CDD" id="cd13565">
    <property type="entry name" value="PBP2_PstS"/>
    <property type="match status" value="1"/>
</dbReference>
<dbReference type="Pfam" id="PF12849">
    <property type="entry name" value="PBP_like_2"/>
    <property type="match status" value="1"/>
</dbReference>
<dbReference type="STRING" id="381665.SAMN05216554_2790"/>
<evidence type="ECO:0000256" key="1">
    <source>
        <dbReference type="ARBA" id="ARBA00008725"/>
    </source>
</evidence>
<keyword evidence="4" id="KW-1185">Reference proteome</keyword>
<dbReference type="InterPro" id="IPR007253">
    <property type="entry name" value="Cell_wall-bd_2"/>
</dbReference>
<dbReference type="PANTHER" id="PTHR42996">
    <property type="entry name" value="PHOSPHATE-BINDING PROTEIN PSTS"/>
    <property type="match status" value="1"/>
</dbReference>
<dbReference type="EMBL" id="FNPZ01000003">
    <property type="protein sequence ID" value="SDZ24498.1"/>
    <property type="molecule type" value="Genomic_DNA"/>
</dbReference>
<dbReference type="Gene3D" id="3.40.50.12090">
    <property type="match status" value="1"/>
</dbReference>
<dbReference type="RefSeq" id="WP_092554841.1">
    <property type="nucleotide sequence ID" value="NZ_FNPZ01000003.1"/>
</dbReference>
<dbReference type="OrthoDB" id="9801510at2"/>
<accession>A0A1H3RH07</accession>
<dbReference type="SUPFAM" id="SSF53850">
    <property type="entry name" value="Periplasmic binding protein-like II"/>
    <property type="match status" value="1"/>
</dbReference>
<dbReference type="InterPro" id="IPR024370">
    <property type="entry name" value="PBP_domain"/>
</dbReference>
<evidence type="ECO:0000313" key="3">
    <source>
        <dbReference type="EMBL" id="SDZ24498.1"/>
    </source>
</evidence>
<sequence>MSRLSRPRLLSVLLSAAIVTSLIVMLPIGSGVRSADAASFAPIAGTGSTWAQRALDEWRRQVATDYGMTVAYSGIGSSGGRQDFLHGTVDFAVSELPFQAAPEDGSAPEVPTQGYSYLPFAAGATSLAYNLIGTDGARITNLRLSAATTAGIFTGSIRSWTDPAIAAENPGTRLPAKPIVPVVRADGSGSTWQFTSWLKDRQPAQWNTMCAEAECPATSQFPALPNMKAQNGSLGVMGYVSQGYGEGGITYVENSYAKNSGFPVAKLLNAGGYYVPPTNDAVSIALLGASAETDPASPEFAQLRLRGVYENPDRRAYPLSSATYLIVPTEEGGIFTAAKGHTLGAFAQHSVCAGQRRIADLGYAPLPLNLVQQSLSQASRIPGASEAMLDGCDNPTFVNGDTVTDSLLTRTAPMPPSSDSAVAVPPSTERVSGADRYEAAVNVSKAAFPTTAPVVYVVTGANYPDALSAGPAAAHEGGPLLLTEKDALLPVVVAEITRLKPAKIVVVGGVNSVSELVLGRLRSLQRNVVRIGGADRYEASRNLASYAFGDGGAAVTYVATGTDFPDALSAGAAAASRGGPVVLVDGSAGSVDVATGVLLDSLAVQEIVIAGGPASVSAGMAASLSTIAHTARQGGADRFEASANINADAFPSAERAFLATGLKFPDALAGSAWAGSSSAPLYVARPDCVPRAVLDAMRIQRIERITLIGGPASLSPSVASLTPC</sequence>
<dbReference type="Gene3D" id="3.40.190.10">
    <property type="entry name" value="Periplasmic binding protein-like II"/>
    <property type="match status" value="2"/>
</dbReference>
<gene>
    <name evidence="3" type="ORF">SAMN05216554_2790</name>
</gene>
<protein>
    <submittedName>
        <fullName evidence="3">Phosphate ABC transporter, phosphate-binding protein</fullName>
    </submittedName>
</protein>
<evidence type="ECO:0000313" key="4">
    <source>
        <dbReference type="Proteomes" id="UP000198891"/>
    </source>
</evidence>
<name>A0A1H3RH07_9MICO</name>
<dbReference type="PANTHER" id="PTHR42996:SF1">
    <property type="entry name" value="PHOSPHATE-BINDING PROTEIN PSTS"/>
    <property type="match status" value="1"/>
</dbReference>
<feature type="domain" description="PBP" evidence="2">
    <location>
        <begin position="37"/>
        <end position="334"/>
    </location>
</feature>